<keyword evidence="6" id="KW-1185">Reference proteome</keyword>
<dbReference type="RefSeq" id="WP_076438940.1">
    <property type="nucleotide sequence ID" value="NZ_FTNI01000021.1"/>
</dbReference>
<proteinExistence type="predicted"/>
<accession>A0A1N7FAX7</accession>
<dbReference type="InterPro" id="IPR013320">
    <property type="entry name" value="ConA-like_dom_sf"/>
</dbReference>
<feature type="domain" description="GH16" evidence="4">
    <location>
        <begin position="136"/>
        <end position="446"/>
    </location>
</feature>
<dbReference type="Gene3D" id="2.60.40.710">
    <property type="entry name" value="Endoglucanase-like"/>
    <property type="match status" value="1"/>
</dbReference>
<feature type="domain" description="CBM3" evidence="3">
    <location>
        <begin position="26"/>
        <end position="177"/>
    </location>
</feature>
<dbReference type="GO" id="GO:0005975">
    <property type="term" value="P:carbohydrate metabolic process"/>
    <property type="evidence" value="ECO:0007669"/>
    <property type="project" value="InterPro"/>
</dbReference>
<dbReference type="STRING" id="58117.SAMN05421833_12185"/>
<feature type="chain" id="PRO_5013383324" evidence="2">
    <location>
        <begin position="27"/>
        <end position="472"/>
    </location>
</feature>
<evidence type="ECO:0000313" key="5">
    <source>
        <dbReference type="EMBL" id="SIR97444.1"/>
    </source>
</evidence>
<evidence type="ECO:0000256" key="1">
    <source>
        <dbReference type="SAM" id="MobiDB-lite"/>
    </source>
</evidence>
<dbReference type="InterPro" id="IPR008965">
    <property type="entry name" value="CBM2/CBM3_carb-bd_dom_sf"/>
</dbReference>
<evidence type="ECO:0000313" key="6">
    <source>
        <dbReference type="Proteomes" id="UP000186096"/>
    </source>
</evidence>
<dbReference type="CDD" id="cd00413">
    <property type="entry name" value="Glyco_hydrolase_16"/>
    <property type="match status" value="1"/>
</dbReference>
<organism evidence="5 6">
    <name type="scientific">Microbispora rosea</name>
    <dbReference type="NCBI Taxonomy" id="58117"/>
    <lineage>
        <taxon>Bacteria</taxon>
        <taxon>Bacillati</taxon>
        <taxon>Actinomycetota</taxon>
        <taxon>Actinomycetes</taxon>
        <taxon>Streptosporangiales</taxon>
        <taxon>Streptosporangiaceae</taxon>
        <taxon>Microbispora</taxon>
    </lineage>
</organism>
<dbReference type="PROSITE" id="PS51762">
    <property type="entry name" value="GH16_2"/>
    <property type="match status" value="1"/>
</dbReference>
<dbReference type="SUPFAM" id="SSF49384">
    <property type="entry name" value="Carbohydrate-binding domain"/>
    <property type="match status" value="1"/>
</dbReference>
<evidence type="ECO:0000259" key="3">
    <source>
        <dbReference type="PROSITE" id="PS51172"/>
    </source>
</evidence>
<dbReference type="InterPro" id="IPR036966">
    <property type="entry name" value="CBM3_sf"/>
</dbReference>
<dbReference type="Gene3D" id="2.60.120.200">
    <property type="match status" value="1"/>
</dbReference>
<dbReference type="GO" id="GO:0030248">
    <property type="term" value="F:cellulose binding"/>
    <property type="evidence" value="ECO:0007669"/>
    <property type="project" value="InterPro"/>
</dbReference>
<keyword evidence="2" id="KW-0732">Signal</keyword>
<evidence type="ECO:0000256" key="2">
    <source>
        <dbReference type="SAM" id="SignalP"/>
    </source>
</evidence>
<feature type="signal peptide" evidence="2">
    <location>
        <begin position="1"/>
        <end position="26"/>
    </location>
</feature>
<name>A0A1N7FAX7_9ACTN</name>
<dbReference type="InterPro" id="IPR000757">
    <property type="entry name" value="Beta-glucanase-like"/>
</dbReference>
<dbReference type="EMBL" id="FTNI01000021">
    <property type="protein sequence ID" value="SIR97444.1"/>
    <property type="molecule type" value="Genomic_DNA"/>
</dbReference>
<dbReference type="OrthoDB" id="3404894at2"/>
<dbReference type="AlphaFoldDB" id="A0A1N7FAX7"/>
<sequence length="472" mass="50621">MSRKLLWGGLAAVLLAALVVALPAEAAQSLRLRYKTSATGATADQVEPWFDLVNSGTTAVPLNTVKIRYYFTADSPAQQYRFACSWAVVSCSTVTGAFQTISGTAAADRYLEVGFTSGSLAAGASTGDMQLRFYRSDWQTIRQSDDYSFGPARTTYGDWDKVAVYQGGTLVWGVPPAGVTDPSPSPSPSASPSASPSPGGPGGGSGVVFDDFAYASSSDPQITAHNWTVRTNSGGPGVPGASWPASNVSFPVVTGSNKALQLRAATDGTAGGTSQAEFLHQRKFFEGTYAARVRFADAPDSGPDGDNIVETFFTITPLAYDLDPDYSEQDFEYLPNGGWGAQGPIMYTTTWETYRNEPWLAVNTHTERTASYAGWHDLVLQVSGGSVRYYIDGTLFAEHGGDYYPETPQSVNFNLWFIGGGLLGSATPRVYTQQVDWFYFSKNEVVAPADITSRVNAFRSAGTTWKDTVPMP</sequence>
<dbReference type="Pfam" id="PF00942">
    <property type="entry name" value="CBM_3"/>
    <property type="match status" value="1"/>
</dbReference>
<dbReference type="SUPFAM" id="SSF49899">
    <property type="entry name" value="Concanavalin A-like lectins/glucanases"/>
    <property type="match status" value="1"/>
</dbReference>
<protein>
    <submittedName>
        <fullName evidence="5">Cellulose binding domain-containing protein</fullName>
    </submittedName>
</protein>
<dbReference type="PROSITE" id="PS51172">
    <property type="entry name" value="CBM3"/>
    <property type="match status" value="1"/>
</dbReference>
<dbReference type="SMART" id="SM01067">
    <property type="entry name" value="CBM_3"/>
    <property type="match status" value="1"/>
</dbReference>
<dbReference type="Proteomes" id="UP000186096">
    <property type="component" value="Unassembled WGS sequence"/>
</dbReference>
<gene>
    <name evidence="5" type="ORF">SAMN05421833_12185</name>
</gene>
<dbReference type="GO" id="GO:0004553">
    <property type="term" value="F:hydrolase activity, hydrolyzing O-glycosyl compounds"/>
    <property type="evidence" value="ECO:0007669"/>
    <property type="project" value="InterPro"/>
</dbReference>
<feature type="region of interest" description="Disordered" evidence="1">
    <location>
        <begin position="175"/>
        <end position="208"/>
    </location>
</feature>
<evidence type="ECO:0000259" key="4">
    <source>
        <dbReference type="PROSITE" id="PS51762"/>
    </source>
</evidence>
<dbReference type="InterPro" id="IPR001956">
    <property type="entry name" value="CBM3"/>
</dbReference>
<reference evidence="6" key="1">
    <citation type="submission" date="2017-01" db="EMBL/GenBank/DDBJ databases">
        <authorList>
            <person name="Varghese N."/>
            <person name="Submissions S."/>
        </authorList>
    </citation>
    <scope>NUCLEOTIDE SEQUENCE [LARGE SCALE GENOMIC DNA]</scope>
    <source>
        <strain evidence="6">ATCC 12950</strain>
    </source>
</reference>